<dbReference type="GO" id="GO:0005524">
    <property type="term" value="F:ATP binding"/>
    <property type="evidence" value="ECO:0007669"/>
    <property type="project" value="InterPro"/>
</dbReference>
<protein>
    <submittedName>
        <fullName evidence="3">AAA domain</fullName>
    </submittedName>
</protein>
<dbReference type="STRING" id="454171.CP488_01319"/>
<dbReference type="AlphaFoldDB" id="S0EZS5"/>
<dbReference type="SUPFAM" id="SSF52540">
    <property type="entry name" value="P-loop containing nucleoside triphosphate hydrolases"/>
    <property type="match status" value="1"/>
</dbReference>
<organism evidence="3 4">
    <name type="scientific">Chthonomonas calidirosea (strain DSM 23976 / ICMP 18418 / T49)</name>
    <dbReference type="NCBI Taxonomy" id="1303518"/>
    <lineage>
        <taxon>Bacteria</taxon>
        <taxon>Bacillati</taxon>
        <taxon>Armatimonadota</taxon>
        <taxon>Chthonomonadia</taxon>
        <taxon>Chthonomonadales</taxon>
        <taxon>Chthonomonadaceae</taxon>
        <taxon>Chthonomonas</taxon>
    </lineage>
</organism>
<dbReference type="PATRIC" id="fig|1303518.3.peg.2874"/>
<feature type="domain" description="ATPase AAA-type core" evidence="2">
    <location>
        <begin position="272"/>
        <end position="369"/>
    </location>
</feature>
<dbReference type="KEGG" id="ccz:CCALI_02769"/>
<evidence type="ECO:0000313" key="4">
    <source>
        <dbReference type="Proteomes" id="UP000014227"/>
    </source>
</evidence>
<dbReference type="InterPro" id="IPR003959">
    <property type="entry name" value="ATPase_AAA_core"/>
</dbReference>
<dbReference type="InterPro" id="IPR051396">
    <property type="entry name" value="Bact_Antivir_Def_Nuclease"/>
</dbReference>
<dbReference type="PANTHER" id="PTHR43581:SF4">
    <property type="entry name" value="ATP_GTP PHOSPHATASE"/>
    <property type="match status" value="1"/>
</dbReference>
<keyword evidence="4" id="KW-1185">Reference proteome</keyword>
<dbReference type="HOGENOM" id="CLU_063816_1_0_0"/>
<evidence type="ECO:0000313" key="3">
    <source>
        <dbReference type="EMBL" id="CCW36557.1"/>
    </source>
</evidence>
<evidence type="ECO:0000259" key="2">
    <source>
        <dbReference type="Pfam" id="PF13304"/>
    </source>
</evidence>
<gene>
    <name evidence="3" type="ORF">CCALI_02769</name>
</gene>
<dbReference type="RefSeq" id="WP_016484062.1">
    <property type="nucleotide sequence ID" value="NC_021487.1"/>
</dbReference>
<dbReference type="GO" id="GO:0016887">
    <property type="term" value="F:ATP hydrolysis activity"/>
    <property type="evidence" value="ECO:0007669"/>
    <property type="project" value="InterPro"/>
</dbReference>
<name>S0EZS5_CHTCT</name>
<dbReference type="Pfam" id="PF13175">
    <property type="entry name" value="AAA_15"/>
    <property type="match status" value="1"/>
</dbReference>
<dbReference type="InParanoid" id="S0EZS5"/>
<dbReference type="OrthoDB" id="9801813at2"/>
<feature type="domain" description="Endonuclease GajA/Old nuclease/RecF-like AAA" evidence="1">
    <location>
        <begin position="1"/>
        <end position="52"/>
    </location>
</feature>
<dbReference type="Proteomes" id="UP000014227">
    <property type="component" value="Chromosome I"/>
</dbReference>
<reference evidence="4" key="1">
    <citation type="submission" date="2013-03" db="EMBL/GenBank/DDBJ databases">
        <title>Genome sequence of Chthonomonas calidirosea, the first sequenced genome from the Armatimonadetes phylum (formally candidate division OP10).</title>
        <authorList>
            <person name="Lee K.C.Y."/>
            <person name="Morgan X.C."/>
            <person name="Dunfield P.F."/>
            <person name="Tamas I."/>
            <person name="Houghton K.M."/>
            <person name="Vyssotski M."/>
            <person name="Ryan J.L.J."/>
            <person name="Lagutin K."/>
            <person name="McDonald I.R."/>
            <person name="Stott M.B."/>
        </authorList>
    </citation>
    <scope>NUCLEOTIDE SEQUENCE [LARGE SCALE GENOMIC DNA]</scope>
    <source>
        <strain evidence="4">DSM 23976 / ICMP 18418 / T49</strain>
    </source>
</reference>
<dbReference type="InterPro" id="IPR027417">
    <property type="entry name" value="P-loop_NTPase"/>
</dbReference>
<dbReference type="InterPro" id="IPR041685">
    <property type="entry name" value="AAA_GajA/Old/RecF-like"/>
</dbReference>
<dbReference type="EMBL" id="HF951689">
    <property type="protein sequence ID" value="CCW36557.1"/>
    <property type="molecule type" value="Genomic_DNA"/>
</dbReference>
<dbReference type="Pfam" id="PF13304">
    <property type="entry name" value="AAA_21"/>
    <property type="match status" value="1"/>
</dbReference>
<evidence type="ECO:0000259" key="1">
    <source>
        <dbReference type="Pfam" id="PF13175"/>
    </source>
</evidence>
<accession>S0EZS5</accession>
<dbReference type="PANTHER" id="PTHR43581">
    <property type="entry name" value="ATP/GTP PHOSPHATASE"/>
    <property type="match status" value="1"/>
</dbReference>
<sequence length="424" mass="47409">MIESLRIRHFKAFEEFSVENLGAINLITGRNNVGKTSLLEAIWAFIDRAYLSTLSQISVSRGMQSSWSQFVPTQPIIVEVHWAPHFANFDLSRPIEISVQRNWENVPLTRWQRTVRSLRASGGQVGTEGTAGENATRRFWETLKISFSPTAQSQGIPLTAQSQEIPLQDPHISEMPSQLNIPTHQSLIAQSPAIGSLVLTYRSEGVKLGQDYLKERMKVVLLGNTVQLEGNLSTDTWSVAPVPSRGYEDLVRQAQRFGAIDIENGVERLVEYLRVMEPRLKRLMLIPVRGISQIHGEIEGPGALPIRCMGDGVDRLISILLCLMTPPTVVLVDEIGSGIHHSALPRMWKLLAEVVRETGCQLFGTTHSYECIQAAIQGLEGNKKDQELFRYIRLERPKEGSEIKPVVLNYNDAASAVESNLEIR</sequence>
<proteinExistence type="predicted"/>
<dbReference type="Gene3D" id="3.40.50.300">
    <property type="entry name" value="P-loop containing nucleotide triphosphate hydrolases"/>
    <property type="match status" value="2"/>
</dbReference>
<dbReference type="eggNOG" id="COG1106">
    <property type="taxonomic scope" value="Bacteria"/>
</dbReference>